<organism evidence="3 4">
    <name type="scientific">Pseudoxanthomonas japonensis</name>
    <dbReference type="NCBI Taxonomy" id="69284"/>
    <lineage>
        <taxon>Bacteria</taxon>
        <taxon>Pseudomonadati</taxon>
        <taxon>Pseudomonadota</taxon>
        <taxon>Gammaproteobacteria</taxon>
        <taxon>Lysobacterales</taxon>
        <taxon>Lysobacteraceae</taxon>
        <taxon>Pseudoxanthomonas</taxon>
    </lineage>
</organism>
<dbReference type="EMBL" id="PDWW01000001">
    <property type="protein sequence ID" value="KAF1727542.1"/>
    <property type="molecule type" value="Genomic_DNA"/>
</dbReference>
<sequence length="283" mass="31188">MNEFTAEQRARKFVQSVNPTVVPVPLEPYLAQIGAKLSVDDELESGEAGYTMTAKGRHSIFVNGNDSPRRQRFTACHEIGHVVLELESEHGDPSWSYERRPPNEVCCDIFAAELLLPVSLFRPALLKRAMDVASLHDLAEQFEASLLATGSRMVAFSPEPCAFVVSQGGKVKYAFRSASLRSTKLWIPSGVALPETSYSAQLRKDPTHAGPFELDADVWFDNADGGTVVEDAIFDASRDQVLTLLCLDSEDMPEPTRDGPIRQDEEDTGLKELDGHLPWPSKG</sequence>
<dbReference type="InterPro" id="IPR010359">
    <property type="entry name" value="IrrE_HExxH"/>
</dbReference>
<reference evidence="3 4" key="1">
    <citation type="submission" date="2017-10" db="EMBL/GenBank/DDBJ databases">
        <title>Whole genome sequencing of members of genus Pseudoxanthomonas.</title>
        <authorList>
            <person name="Kumar S."/>
            <person name="Bansal K."/>
            <person name="Kaur A."/>
            <person name="Patil P."/>
            <person name="Sharma S."/>
            <person name="Patil P.B."/>
        </authorList>
    </citation>
    <scope>NUCLEOTIDE SEQUENCE [LARGE SCALE GENOMIC DNA]</scope>
    <source>
        <strain evidence="3 4">DSM 17109</strain>
    </source>
</reference>
<evidence type="ECO:0000313" key="4">
    <source>
        <dbReference type="Proteomes" id="UP000781710"/>
    </source>
</evidence>
<comment type="caution">
    <text evidence="3">The sequence shown here is derived from an EMBL/GenBank/DDBJ whole genome shotgun (WGS) entry which is preliminary data.</text>
</comment>
<accession>A0ABQ6ZMK0</accession>
<dbReference type="PANTHER" id="PTHR43236">
    <property type="entry name" value="ANTITOXIN HIGA1"/>
    <property type="match status" value="1"/>
</dbReference>
<dbReference type="RefSeq" id="WP_162336166.1">
    <property type="nucleotide sequence ID" value="NZ_JBHSRQ010000007.1"/>
</dbReference>
<dbReference type="InterPro" id="IPR052345">
    <property type="entry name" value="Rad_response_metalloprotease"/>
</dbReference>
<evidence type="ECO:0000256" key="1">
    <source>
        <dbReference type="SAM" id="MobiDB-lite"/>
    </source>
</evidence>
<evidence type="ECO:0000259" key="2">
    <source>
        <dbReference type="Pfam" id="PF06114"/>
    </source>
</evidence>
<name>A0ABQ6ZMK0_9GAMM</name>
<evidence type="ECO:0000313" key="3">
    <source>
        <dbReference type="EMBL" id="KAF1727542.1"/>
    </source>
</evidence>
<dbReference type="Proteomes" id="UP000781710">
    <property type="component" value="Unassembled WGS sequence"/>
</dbReference>
<dbReference type="Gene3D" id="1.10.10.2910">
    <property type="match status" value="1"/>
</dbReference>
<feature type="compositionally biased region" description="Basic and acidic residues" evidence="1">
    <location>
        <begin position="254"/>
        <end position="275"/>
    </location>
</feature>
<dbReference type="PANTHER" id="PTHR43236:SF2">
    <property type="entry name" value="BLL0069 PROTEIN"/>
    <property type="match status" value="1"/>
</dbReference>
<feature type="domain" description="IrrE N-terminal-like" evidence="2">
    <location>
        <begin position="54"/>
        <end position="152"/>
    </location>
</feature>
<protein>
    <recommendedName>
        <fullName evidence="2">IrrE N-terminal-like domain-containing protein</fullName>
    </recommendedName>
</protein>
<gene>
    <name evidence="3" type="ORF">CSC78_01635</name>
</gene>
<feature type="region of interest" description="Disordered" evidence="1">
    <location>
        <begin position="249"/>
        <end position="283"/>
    </location>
</feature>
<dbReference type="Pfam" id="PF06114">
    <property type="entry name" value="Peptidase_M78"/>
    <property type="match status" value="1"/>
</dbReference>
<proteinExistence type="predicted"/>
<keyword evidence="4" id="KW-1185">Reference proteome</keyword>